<proteinExistence type="predicted"/>
<gene>
    <name evidence="4" type="ORF">GCM10011529_03570</name>
</gene>
<dbReference type="Proteomes" id="UP000635071">
    <property type="component" value="Unassembled WGS sequence"/>
</dbReference>
<keyword evidence="4" id="KW-0503">Monooxygenase</keyword>
<dbReference type="SUPFAM" id="SSF51412">
    <property type="entry name" value="Inosine monophosphate dehydrogenase (IMPDH)"/>
    <property type="match status" value="1"/>
</dbReference>
<evidence type="ECO:0000313" key="4">
    <source>
        <dbReference type="EMBL" id="GGE00601.1"/>
    </source>
</evidence>
<dbReference type="InterPro" id="IPR004136">
    <property type="entry name" value="NMO"/>
</dbReference>
<sequence length="379" mass="40472">MKSKICDMLGIEFPLFAFSHCRDVVAAVSRAGGFGVLGATAFNPEQLEVELQWIDAHVDGKPYGVDVLIPEHLGVANESGLTSRKLKERIGPEYKAFVDKLLTEHGIDPGDSNVADRPPSDAPPPFWPEEAMKLLEVSFRHPIKLIVNALGKPPPEMIAMGRKYGVPVGALAGAKEHAVRLADAGCDVIVAQGGEAGGHCGEVSTLVLIPEVVRALKGRDIPVLAAGGIMTGSQMMACMAMGAAGAWTGSVWLATNESETSQVFREKMVEARSRDTVRAKTRTGKYSRQLKSGWTEAWNAPGAPEALPMPLMSLISEPAIRRIEKSAEGGNAAARPLVTYFVGQGVGLVEGVKSARQVVQEFKEEFADALGTVGEMMEE</sequence>
<reference evidence="4" key="1">
    <citation type="journal article" date="2014" name="Int. J. Syst. Evol. Microbiol.">
        <title>Complete genome sequence of Corynebacterium casei LMG S-19264T (=DSM 44701T), isolated from a smear-ripened cheese.</title>
        <authorList>
            <consortium name="US DOE Joint Genome Institute (JGI-PGF)"/>
            <person name="Walter F."/>
            <person name="Albersmeier A."/>
            <person name="Kalinowski J."/>
            <person name="Ruckert C."/>
        </authorList>
    </citation>
    <scope>NUCLEOTIDE SEQUENCE</scope>
    <source>
        <strain evidence="4">CGMCC 1.15519</strain>
    </source>
</reference>
<evidence type="ECO:0000256" key="3">
    <source>
        <dbReference type="ARBA" id="ARBA00023002"/>
    </source>
</evidence>
<protein>
    <submittedName>
        <fullName evidence="4">Monooxygenase</fullName>
    </submittedName>
</protein>
<reference evidence="4" key="2">
    <citation type="submission" date="2020-09" db="EMBL/GenBank/DDBJ databases">
        <authorList>
            <person name="Sun Q."/>
            <person name="Zhou Y."/>
        </authorList>
    </citation>
    <scope>NUCLEOTIDE SEQUENCE</scope>
    <source>
        <strain evidence="4">CGMCC 1.15519</strain>
    </source>
</reference>
<dbReference type="InterPro" id="IPR013785">
    <property type="entry name" value="Aldolase_TIM"/>
</dbReference>
<dbReference type="EMBL" id="BMJM01000001">
    <property type="protein sequence ID" value="GGE00601.1"/>
    <property type="molecule type" value="Genomic_DNA"/>
</dbReference>
<dbReference type="PANTHER" id="PTHR32332:SF38">
    <property type="entry name" value="MONOOXYGENASE RV1533-RELATED"/>
    <property type="match status" value="1"/>
</dbReference>
<dbReference type="CDD" id="cd04730">
    <property type="entry name" value="NPD_like"/>
    <property type="match status" value="1"/>
</dbReference>
<keyword evidence="2" id="KW-0288">FMN</keyword>
<dbReference type="Pfam" id="PF03060">
    <property type="entry name" value="NMO"/>
    <property type="match status" value="1"/>
</dbReference>
<accession>A0A917E363</accession>
<keyword evidence="3" id="KW-0560">Oxidoreductase</keyword>
<name>A0A917E363_9SPHN</name>
<dbReference type="AlphaFoldDB" id="A0A917E363"/>
<dbReference type="GO" id="GO:0018580">
    <property type="term" value="F:nitronate monooxygenase activity"/>
    <property type="evidence" value="ECO:0007669"/>
    <property type="project" value="InterPro"/>
</dbReference>
<evidence type="ECO:0000256" key="2">
    <source>
        <dbReference type="ARBA" id="ARBA00022643"/>
    </source>
</evidence>
<keyword evidence="5" id="KW-1185">Reference proteome</keyword>
<dbReference type="RefSeq" id="WP_188761187.1">
    <property type="nucleotide sequence ID" value="NZ_BMJM01000001.1"/>
</dbReference>
<keyword evidence="1" id="KW-0285">Flavoprotein</keyword>
<dbReference type="Gene3D" id="3.20.20.70">
    <property type="entry name" value="Aldolase class I"/>
    <property type="match status" value="1"/>
</dbReference>
<evidence type="ECO:0000313" key="5">
    <source>
        <dbReference type="Proteomes" id="UP000635071"/>
    </source>
</evidence>
<organism evidence="4 5">
    <name type="scientific">Sandarakinorhabdus glacialis</name>
    <dbReference type="NCBI Taxonomy" id="1614636"/>
    <lineage>
        <taxon>Bacteria</taxon>
        <taxon>Pseudomonadati</taxon>
        <taxon>Pseudomonadota</taxon>
        <taxon>Alphaproteobacteria</taxon>
        <taxon>Sphingomonadales</taxon>
        <taxon>Sphingosinicellaceae</taxon>
        <taxon>Sandarakinorhabdus</taxon>
    </lineage>
</organism>
<dbReference type="PANTHER" id="PTHR32332">
    <property type="entry name" value="2-NITROPROPANE DIOXYGENASE"/>
    <property type="match status" value="1"/>
</dbReference>
<evidence type="ECO:0000256" key="1">
    <source>
        <dbReference type="ARBA" id="ARBA00022630"/>
    </source>
</evidence>
<comment type="caution">
    <text evidence="4">The sequence shown here is derived from an EMBL/GenBank/DDBJ whole genome shotgun (WGS) entry which is preliminary data.</text>
</comment>